<organism evidence="1">
    <name type="scientific">marine metagenome</name>
    <dbReference type="NCBI Taxonomy" id="408172"/>
    <lineage>
        <taxon>unclassified sequences</taxon>
        <taxon>metagenomes</taxon>
        <taxon>ecological metagenomes</taxon>
    </lineage>
</organism>
<accession>A0A381WLP9</accession>
<reference evidence="1" key="1">
    <citation type="submission" date="2018-05" db="EMBL/GenBank/DDBJ databases">
        <authorList>
            <person name="Lanie J.A."/>
            <person name="Ng W.-L."/>
            <person name="Kazmierczak K.M."/>
            <person name="Andrzejewski T.M."/>
            <person name="Davidsen T.M."/>
            <person name="Wayne K.J."/>
            <person name="Tettelin H."/>
            <person name="Glass J.I."/>
            <person name="Rusch D."/>
            <person name="Podicherti R."/>
            <person name="Tsui H.-C.T."/>
            <person name="Winkler M.E."/>
        </authorList>
    </citation>
    <scope>NUCLEOTIDE SEQUENCE</scope>
</reference>
<evidence type="ECO:0000313" key="1">
    <source>
        <dbReference type="EMBL" id="SVA53430.1"/>
    </source>
</evidence>
<dbReference type="AlphaFoldDB" id="A0A381WLP9"/>
<protein>
    <submittedName>
        <fullName evidence="1">Uncharacterized protein</fullName>
    </submittedName>
</protein>
<gene>
    <name evidence="1" type="ORF">METZ01_LOCUS106284</name>
</gene>
<sequence length="41" mass="4790">LFVKELDKANSIVVFNDLSEENEQDTIDFSFDFFNEIAAKF</sequence>
<dbReference type="EMBL" id="UINC01012206">
    <property type="protein sequence ID" value="SVA53430.1"/>
    <property type="molecule type" value="Genomic_DNA"/>
</dbReference>
<proteinExistence type="predicted"/>
<name>A0A381WLP9_9ZZZZ</name>
<feature type="non-terminal residue" evidence="1">
    <location>
        <position position="1"/>
    </location>
</feature>